<keyword evidence="3" id="KW-1185">Reference proteome</keyword>
<evidence type="ECO:0000313" key="2">
    <source>
        <dbReference type="EMBL" id="TWU24440.1"/>
    </source>
</evidence>
<dbReference type="PANTHER" id="PTHR37524:SF2">
    <property type="entry name" value="RIBOSOMAL RNA METHYLTRANSFERASE FTSJ DOMAIN-CONTAINING PROTEIN"/>
    <property type="match status" value="1"/>
</dbReference>
<keyword evidence="2" id="KW-0808">Transferase</keyword>
<keyword evidence="2" id="KW-0489">Methyltransferase</keyword>
<protein>
    <submittedName>
        <fullName evidence="2">Putative 23S rRNA ribose 2'-O-ribose methyltransferase</fullName>
    </submittedName>
</protein>
<dbReference type="Proteomes" id="UP000316304">
    <property type="component" value="Unassembled WGS sequence"/>
</dbReference>
<dbReference type="GO" id="GO:0032259">
    <property type="term" value="P:methylation"/>
    <property type="evidence" value="ECO:0007669"/>
    <property type="project" value="UniProtKB-KW"/>
</dbReference>
<comment type="caution">
    <text evidence="2">The sequence shown here is derived from an EMBL/GenBank/DDBJ whole genome shotgun (WGS) entry which is preliminary data.</text>
</comment>
<dbReference type="RefSeq" id="WP_146594607.1">
    <property type="nucleotide sequence ID" value="NZ_SJPT01000003.1"/>
</dbReference>
<feature type="domain" description="Ribosomal RNA methyltransferase FtsJ" evidence="1">
    <location>
        <begin position="196"/>
        <end position="258"/>
    </location>
</feature>
<dbReference type="PANTHER" id="PTHR37524">
    <property type="entry name" value="RIBOSOMAL RNA LARGE SUBUNIT METHYLTRANSFERASE M"/>
    <property type="match status" value="1"/>
</dbReference>
<dbReference type="GO" id="GO:0008168">
    <property type="term" value="F:methyltransferase activity"/>
    <property type="evidence" value="ECO:0007669"/>
    <property type="project" value="UniProtKB-KW"/>
</dbReference>
<dbReference type="Pfam" id="PF01728">
    <property type="entry name" value="FtsJ"/>
    <property type="match status" value="1"/>
</dbReference>
<dbReference type="InterPro" id="IPR029063">
    <property type="entry name" value="SAM-dependent_MTases_sf"/>
</dbReference>
<sequence length="362" mass="40341">MNKKDSQAKPSSGPSFAMMCCAFGAEKAVKESILSEGWRLAFSRPGFVTAKHDGDRKPPKGIFIRTSATSLGQVKGTDAASHIETLRSLLEERFPAEFRFDQFHLWPKDRAPIGRFDFEPGIDEVSRAIAEEIYAKLAEDWFRSDAPNRVAQPGEKILDVVLVDPSHWFIGTHEAETWPTRWPGAIQPIDLAEEPVSRAYYKAAEAIQWSGFDLQRGDVAIEIGSAPGGACGRLLELGLKVIGIDPANMDPRVAEHPNFQHLVARADDLPRRAFRDAKWLLVDSSVTPNQTLATVANVVCNRNSNFRGLLITLKLGDYEAADRIEAWRRKVESWGVSDIQIRQLARNRCEVCFAVSLSARRS</sequence>
<proteinExistence type="predicted"/>
<dbReference type="OrthoDB" id="5290747at2"/>
<organism evidence="2 3">
    <name type="scientific">Novipirellula galeiformis</name>
    <dbReference type="NCBI Taxonomy" id="2528004"/>
    <lineage>
        <taxon>Bacteria</taxon>
        <taxon>Pseudomonadati</taxon>
        <taxon>Planctomycetota</taxon>
        <taxon>Planctomycetia</taxon>
        <taxon>Pirellulales</taxon>
        <taxon>Pirellulaceae</taxon>
        <taxon>Novipirellula</taxon>
    </lineage>
</organism>
<dbReference type="EMBL" id="SJPT01000003">
    <property type="protein sequence ID" value="TWU24440.1"/>
    <property type="molecule type" value="Genomic_DNA"/>
</dbReference>
<dbReference type="AlphaFoldDB" id="A0A5C6CIM3"/>
<name>A0A5C6CIM3_9BACT</name>
<dbReference type="Gene3D" id="3.40.50.150">
    <property type="entry name" value="Vaccinia Virus protein VP39"/>
    <property type="match status" value="1"/>
</dbReference>
<gene>
    <name evidence="2" type="ORF">Pla52o_23670</name>
</gene>
<dbReference type="InterPro" id="IPR002877">
    <property type="entry name" value="RNA_MeTrfase_FtsJ_dom"/>
</dbReference>
<accession>A0A5C6CIM3</accession>
<reference evidence="2 3" key="1">
    <citation type="submission" date="2019-02" db="EMBL/GenBank/DDBJ databases">
        <title>Deep-cultivation of Planctomycetes and their phenomic and genomic characterization uncovers novel biology.</title>
        <authorList>
            <person name="Wiegand S."/>
            <person name="Jogler M."/>
            <person name="Boedeker C."/>
            <person name="Pinto D."/>
            <person name="Vollmers J."/>
            <person name="Rivas-Marin E."/>
            <person name="Kohn T."/>
            <person name="Peeters S.H."/>
            <person name="Heuer A."/>
            <person name="Rast P."/>
            <person name="Oberbeckmann S."/>
            <person name="Bunk B."/>
            <person name="Jeske O."/>
            <person name="Meyerdierks A."/>
            <person name="Storesund J.E."/>
            <person name="Kallscheuer N."/>
            <person name="Luecker S."/>
            <person name="Lage O.M."/>
            <person name="Pohl T."/>
            <person name="Merkel B.J."/>
            <person name="Hornburger P."/>
            <person name="Mueller R.-W."/>
            <person name="Bruemmer F."/>
            <person name="Labrenz M."/>
            <person name="Spormann A.M."/>
            <person name="Op Den Camp H."/>
            <person name="Overmann J."/>
            <person name="Amann R."/>
            <person name="Jetten M.S.M."/>
            <person name="Mascher T."/>
            <person name="Medema M.H."/>
            <person name="Devos D.P."/>
            <person name="Kaster A.-K."/>
            <person name="Ovreas L."/>
            <person name="Rohde M."/>
            <person name="Galperin M.Y."/>
            <person name="Jogler C."/>
        </authorList>
    </citation>
    <scope>NUCLEOTIDE SEQUENCE [LARGE SCALE GENOMIC DNA]</scope>
    <source>
        <strain evidence="2 3">Pla52o</strain>
    </source>
</reference>
<dbReference type="SUPFAM" id="SSF53335">
    <property type="entry name" value="S-adenosyl-L-methionine-dependent methyltransferases"/>
    <property type="match status" value="1"/>
</dbReference>
<evidence type="ECO:0000313" key="3">
    <source>
        <dbReference type="Proteomes" id="UP000316304"/>
    </source>
</evidence>
<evidence type="ECO:0000259" key="1">
    <source>
        <dbReference type="Pfam" id="PF01728"/>
    </source>
</evidence>